<feature type="compositionally biased region" description="Polar residues" evidence="1">
    <location>
        <begin position="103"/>
        <end position="116"/>
    </location>
</feature>
<evidence type="ECO:0000313" key="3">
    <source>
        <dbReference type="Proteomes" id="UP001286313"/>
    </source>
</evidence>
<evidence type="ECO:0000256" key="1">
    <source>
        <dbReference type="SAM" id="MobiDB-lite"/>
    </source>
</evidence>
<protein>
    <submittedName>
        <fullName evidence="2">Uncharacterized protein</fullName>
    </submittedName>
</protein>
<feature type="region of interest" description="Disordered" evidence="1">
    <location>
        <begin position="214"/>
        <end position="319"/>
    </location>
</feature>
<feature type="compositionally biased region" description="Polar residues" evidence="1">
    <location>
        <begin position="214"/>
        <end position="234"/>
    </location>
</feature>
<feature type="compositionally biased region" description="Basic and acidic residues" evidence="1">
    <location>
        <begin position="310"/>
        <end position="319"/>
    </location>
</feature>
<feature type="compositionally biased region" description="Basic and acidic residues" evidence="1">
    <location>
        <begin position="239"/>
        <end position="260"/>
    </location>
</feature>
<dbReference type="Proteomes" id="UP001286313">
    <property type="component" value="Unassembled WGS sequence"/>
</dbReference>
<feature type="region of interest" description="Disordered" evidence="1">
    <location>
        <begin position="103"/>
        <end position="194"/>
    </location>
</feature>
<name>A0AAE1KC18_PETCI</name>
<feature type="compositionally biased region" description="Pro residues" evidence="1">
    <location>
        <begin position="153"/>
        <end position="164"/>
    </location>
</feature>
<organism evidence="2 3">
    <name type="scientific">Petrolisthes cinctipes</name>
    <name type="common">Flat porcelain crab</name>
    <dbReference type="NCBI Taxonomy" id="88211"/>
    <lineage>
        <taxon>Eukaryota</taxon>
        <taxon>Metazoa</taxon>
        <taxon>Ecdysozoa</taxon>
        <taxon>Arthropoda</taxon>
        <taxon>Crustacea</taxon>
        <taxon>Multicrustacea</taxon>
        <taxon>Malacostraca</taxon>
        <taxon>Eumalacostraca</taxon>
        <taxon>Eucarida</taxon>
        <taxon>Decapoda</taxon>
        <taxon>Pleocyemata</taxon>
        <taxon>Anomura</taxon>
        <taxon>Galatheoidea</taxon>
        <taxon>Porcellanidae</taxon>
        <taxon>Petrolisthes</taxon>
    </lineage>
</organism>
<sequence>MGTAAVTWAMVELRLEWDGGAGVRYKLPLIFQPIQLFPPSASTSPILQIHLLLPFSSLLHLPPQFFIHPPIIHLLLDPPIFFLDSPTSSSSHLLNPVTHPSTFSSVNPPVSNSTHSPTHALLHLAYPPPSPPPRHPNSPTHTVPLPSSLTDLPPHPLPTHPLSPAPLMHLQPTPPTSLSFHSSPSSKSIHLPTNQPTHKFFHLAYPPTTSSIHPALTLSSTHPPTHLLQPSTPTLPGKPEWRLQRFKEGEREGGRGERRWGTKNRTKQRPLPPTPVSPGINLARTGGPKHQPRTSPAATLVNVPAGLYSDRIEGQAKPR</sequence>
<reference evidence="2" key="1">
    <citation type="submission" date="2023-10" db="EMBL/GenBank/DDBJ databases">
        <title>Genome assemblies of two species of porcelain crab, Petrolisthes cinctipes and Petrolisthes manimaculis (Anomura: Porcellanidae).</title>
        <authorList>
            <person name="Angst P."/>
        </authorList>
    </citation>
    <scope>NUCLEOTIDE SEQUENCE</scope>
    <source>
        <strain evidence="2">PB745_01</strain>
        <tissue evidence="2">Gill</tissue>
    </source>
</reference>
<feature type="compositionally biased region" description="Low complexity" evidence="1">
    <location>
        <begin position="176"/>
        <end position="192"/>
    </location>
</feature>
<dbReference type="AlphaFoldDB" id="A0AAE1KC18"/>
<accession>A0AAE1KC18</accession>
<feature type="compositionally biased region" description="Low complexity" evidence="1">
    <location>
        <begin position="137"/>
        <end position="152"/>
    </location>
</feature>
<comment type="caution">
    <text evidence="2">The sequence shown here is derived from an EMBL/GenBank/DDBJ whole genome shotgun (WGS) entry which is preliminary data.</text>
</comment>
<proteinExistence type="predicted"/>
<dbReference type="EMBL" id="JAWQEG010002539">
    <property type="protein sequence ID" value="KAK3871281.1"/>
    <property type="molecule type" value="Genomic_DNA"/>
</dbReference>
<feature type="compositionally biased region" description="Pro residues" evidence="1">
    <location>
        <begin position="126"/>
        <end position="136"/>
    </location>
</feature>
<evidence type="ECO:0000313" key="2">
    <source>
        <dbReference type="EMBL" id="KAK3871281.1"/>
    </source>
</evidence>
<keyword evidence="3" id="KW-1185">Reference proteome</keyword>
<gene>
    <name evidence="2" type="ORF">Pcinc_023563</name>
</gene>